<sequence length="525" mass="56917">MWHKVRQLLTGTPAVSPGRLPSSASPQLSQRGYLTPLAATTLLETESRQHLLRQLWENSLLPQVQYDEYFLKPLKSCVSLMQQLPATPDGHHAVSGGLIDYSLKVVVFATRLARGYMLPPGASAEEQSAQSAAWGAVVFYCALFRSLSSLRQIEGELLNGETWYPGINVPEQPYRFRFRPTVPDGAGEGLSAMLGMRLLPGEVIHWLSKTPQALDSLLSFIRGDFGNASVIFQIVEDAIAHAGGEPHEVLREPCIAVSQRPPAPVMAAVSDTVDNPLMAQVPCDALPGEPVLSPGAEPQDIPGLTSALDENNPQTVPDVAGGQEENDPAIQDVISMMGFGSVLSDEVPVPEVQGQDELPDEINGSPVNAASPAPLTTVSPGSPPVAEEAGMGSAEVSEDCGQQFISWLRTQVTVGGPGVNTKDAQIHIVGGLMFIPAPGIFFSFMKDNAYMPSQKNDVQREFERLGLHYMQKGKGVFSCLKYESENRTGRYEKVSGYFIKSKIIYQSHPVPDDSLFLYVSKSKWC</sequence>
<feature type="region of interest" description="Disordered" evidence="1">
    <location>
        <begin position="355"/>
        <end position="394"/>
    </location>
</feature>
<protein>
    <recommendedName>
        <fullName evidence="5">Relaxase</fullName>
    </recommendedName>
</protein>
<dbReference type="InterPro" id="IPR036390">
    <property type="entry name" value="WH_DNA-bd_sf"/>
</dbReference>
<evidence type="ECO:0000259" key="2">
    <source>
        <dbReference type="Pfam" id="PF07514"/>
    </source>
</evidence>
<dbReference type="Gene3D" id="2.40.10.200">
    <property type="entry name" value="STY4665 C-terminal domain-like"/>
    <property type="match status" value="1"/>
</dbReference>
<accession>A0A5T4ELQ3</accession>
<reference evidence="4" key="1">
    <citation type="submission" date="2019-06" db="EMBL/GenBank/DDBJ databases">
        <authorList>
            <person name="Ashton P.M."/>
            <person name="Dallman T."/>
            <person name="Nair S."/>
            <person name="De Pinna E."/>
            <person name="Peters T."/>
            <person name="Grant K."/>
        </authorList>
    </citation>
    <scope>NUCLEOTIDE SEQUENCE</scope>
    <source>
        <strain evidence="4">751203</strain>
    </source>
</reference>
<dbReference type="InterPro" id="IPR011119">
    <property type="entry name" value="Unchr_helicase_relaxase_TraI"/>
</dbReference>
<name>A0A5T4ELQ3_SALET</name>
<dbReference type="InterPro" id="IPR011093">
    <property type="entry name" value="TraI_2_C"/>
</dbReference>
<dbReference type="Gene3D" id="1.10.10.10">
    <property type="entry name" value="Winged helix-like DNA-binding domain superfamily/Winged helix DNA-binding domain"/>
    <property type="match status" value="1"/>
</dbReference>
<feature type="domain" description="Putative conjugal transfer nickase/helicase TraI C-terminal" evidence="3">
    <location>
        <begin position="400"/>
        <end position="517"/>
    </location>
</feature>
<proteinExistence type="predicted"/>
<dbReference type="NCBIfam" id="TIGR03760">
    <property type="entry name" value="ICE_TraI_Pfluor"/>
    <property type="match status" value="1"/>
</dbReference>
<dbReference type="InterPro" id="IPR022391">
    <property type="entry name" value="ICE_relaxase_PFGI-1"/>
</dbReference>
<dbReference type="Pfam" id="PF07514">
    <property type="entry name" value="TraI_2"/>
    <property type="match status" value="1"/>
</dbReference>
<dbReference type="EMBL" id="AAFIJN010000037">
    <property type="protein sequence ID" value="EBG2891292.1"/>
    <property type="molecule type" value="Genomic_DNA"/>
</dbReference>
<organism evidence="4">
    <name type="scientific">Salmonella enterica subsp. enterica serovar Weltevreden</name>
    <dbReference type="NCBI Taxonomy" id="57743"/>
    <lineage>
        <taxon>Bacteria</taxon>
        <taxon>Pseudomonadati</taxon>
        <taxon>Pseudomonadota</taxon>
        <taxon>Gammaproteobacteria</taxon>
        <taxon>Enterobacterales</taxon>
        <taxon>Enterobacteriaceae</taxon>
        <taxon>Salmonella</taxon>
    </lineage>
</organism>
<gene>
    <name evidence="4" type="ORF">FIR23_19595</name>
</gene>
<dbReference type="InterPro" id="IPR036388">
    <property type="entry name" value="WH-like_DNA-bd_sf"/>
</dbReference>
<evidence type="ECO:0000256" key="1">
    <source>
        <dbReference type="SAM" id="MobiDB-lite"/>
    </source>
</evidence>
<evidence type="ECO:0000313" key="4">
    <source>
        <dbReference type="EMBL" id="EBG2891292.1"/>
    </source>
</evidence>
<evidence type="ECO:0000259" key="3">
    <source>
        <dbReference type="Pfam" id="PF07515"/>
    </source>
</evidence>
<comment type="caution">
    <text evidence="4">The sequence shown here is derived from an EMBL/GenBank/DDBJ whole genome shotgun (WGS) entry which is preliminary data.</text>
</comment>
<evidence type="ECO:0008006" key="5">
    <source>
        <dbReference type="Google" id="ProtNLM"/>
    </source>
</evidence>
<dbReference type="Gene3D" id="1.10.3210.40">
    <property type="match status" value="1"/>
</dbReference>
<dbReference type="AlphaFoldDB" id="A0A5T4ELQ3"/>
<dbReference type="SUPFAM" id="SSF46785">
    <property type="entry name" value="Winged helix' DNA-binding domain"/>
    <property type="match status" value="1"/>
</dbReference>
<dbReference type="Pfam" id="PF07515">
    <property type="entry name" value="TraI_2_C"/>
    <property type="match status" value="1"/>
</dbReference>
<feature type="region of interest" description="Disordered" evidence="1">
    <location>
        <begin position="290"/>
        <end position="324"/>
    </location>
</feature>
<feature type="domain" description="Uncharacterised" evidence="2">
    <location>
        <begin position="32"/>
        <end position="238"/>
    </location>
</feature>